<dbReference type="AlphaFoldDB" id="A0A538TK51"/>
<sequence>MSSLNDRRQKQLAVVGAIGREHFQTGVRMLYANRFGDALHHFQEAVILEPHALGYLSYLGLALAYTDRKYSDAAQLCRRAIESEYHRPEHYFNLGEVHTLAGRRADAVKSYNQALSWNPAYEPAQDALRKLGIRKPPVVPILPRSHPVNVLLGKALRRGAKVKRPLPA</sequence>
<dbReference type="Proteomes" id="UP000317691">
    <property type="component" value="Unassembled WGS sequence"/>
</dbReference>
<name>A0A538TK51_UNCEI</name>
<evidence type="ECO:0000256" key="1">
    <source>
        <dbReference type="PROSITE-ProRule" id="PRU00339"/>
    </source>
</evidence>
<reference evidence="2 3" key="1">
    <citation type="journal article" date="2019" name="Nat. Microbiol.">
        <title>Mediterranean grassland soil C-N compound turnover is dependent on rainfall and depth, and is mediated by genomically divergent microorganisms.</title>
        <authorList>
            <person name="Diamond S."/>
            <person name="Andeer P.F."/>
            <person name="Li Z."/>
            <person name="Crits-Christoph A."/>
            <person name="Burstein D."/>
            <person name="Anantharaman K."/>
            <person name="Lane K.R."/>
            <person name="Thomas B.C."/>
            <person name="Pan C."/>
            <person name="Northen T.R."/>
            <person name="Banfield J.F."/>
        </authorList>
    </citation>
    <scope>NUCLEOTIDE SEQUENCE [LARGE SCALE GENOMIC DNA]</scope>
    <source>
        <strain evidence="2">WS_9</strain>
    </source>
</reference>
<keyword evidence="1" id="KW-0802">TPR repeat</keyword>
<feature type="repeat" description="TPR" evidence="1">
    <location>
        <begin position="88"/>
        <end position="121"/>
    </location>
</feature>
<accession>A0A538TK51</accession>
<protein>
    <submittedName>
        <fullName evidence="2">Tetratricopeptide repeat protein</fullName>
    </submittedName>
</protein>
<gene>
    <name evidence="2" type="ORF">E6K79_08400</name>
</gene>
<comment type="caution">
    <text evidence="2">The sequence shown here is derived from an EMBL/GenBank/DDBJ whole genome shotgun (WGS) entry which is preliminary data.</text>
</comment>
<dbReference type="InterPro" id="IPR011990">
    <property type="entry name" value="TPR-like_helical_dom_sf"/>
</dbReference>
<proteinExistence type="predicted"/>
<dbReference type="PROSITE" id="PS50005">
    <property type="entry name" value="TPR"/>
    <property type="match status" value="1"/>
</dbReference>
<dbReference type="SUPFAM" id="SSF48452">
    <property type="entry name" value="TPR-like"/>
    <property type="match status" value="1"/>
</dbReference>
<dbReference type="EMBL" id="VBOZ01000028">
    <property type="protein sequence ID" value="TMQ63999.1"/>
    <property type="molecule type" value="Genomic_DNA"/>
</dbReference>
<dbReference type="InterPro" id="IPR019734">
    <property type="entry name" value="TPR_rpt"/>
</dbReference>
<organism evidence="2 3">
    <name type="scientific">Eiseniibacteriota bacterium</name>
    <dbReference type="NCBI Taxonomy" id="2212470"/>
    <lineage>
        <taxon>Bacteria</taxon>
        <taxon>Candidatus Eiseniibacteriota</taxon>
    </lineage>
</organism>
<dbReference type="Gene3D" id="1.25.40.10">
    <property type="entry name" value="Tetratricopeptide repeat domain"/>
    <property type="match status" value="1"/>
</dbReference>
<dbReference type="Pfam" id="PF13432">
    <property type="entry name" value="TPR_16"/>
    <property type="match status" value="1"/>
</dbReference>
<evidence type="ECO:0000313" key="2">
    <source>
        <dbReference type="EMBL" id="TMQ63999.1"/>
    </source>
</evidence>
<evidence type="ECO:0000313" key="3">
    <source>
        <dbReference type="Proteomes" id="UP000317691"/>
    </source>
</evidence>